<dbReference type="GO" id="GO:0006955">
    <property type="term" value="P:immune response"/>
    <property type="evidence" value="ECO:0007669"/>
    <property type="project" value="InterPro"/>
</dbReference>
<dbReference type="OrthoDB" id="6043111at2759"/>
<evidence type="ECO:0000259" key="13">
    <source>
        <dbReference type="PROSITE" id="PS50104"/>
    </source>
</evidence>
<dbReference type="AlphaFoldDB" id="M4W9D2"/>
<keyword evidence="9 14" id="KW-0675">Receptor</keyword>
<keyword evidence="10" id="KW-0325">Glycoprotein</keyword>
<evidence type="ECO:0000256" key="11">
    <source>
        <dbReference type="SAM" id="Phobius"/>
    </source>
</evidence>
<feature type="transmembrane region" description="Helical" evidence="11">
    <location>
        <begin position="645"/>
        <end position="667"/>
    </location>
</feature>
<dbReference type="PRINTS" id="PR01537">
    <property type="entry name" value="INTRLKN1R1F"/>
</dbReference>
<dbReference type="GO" id="GO:0002224">
    <property type="term" value="P:toll-like receptor signaling pathway"/>
    <property type="evidence" value="ECO:0007669"/>
    <property type="project" value="InterPro"/>
</dbReference>
<evidence type="ECO:0000256" key="9">
    <source>
        <dbReference type="ARBA" id="ARBA00023170"/>
    </source>
</evidence>
<proteinExistence type="evidence at transcript level"/>
<feature type="signal peptide" evidence="12">
    <location>
        <begin position="1"/>
        <end position="20"/>
    </location>
</feature>
<evidence type="ECO:0000256" key="6">
    <source>
        <dbReference type="ARBA" id="ARBA00022737"/>
    </source>
</evidence>
<reference evidence="15" key="2">
    <citation type="submission" date="2018-11" db="EMBL/GenBank/DDBJ databases">
        <authorList>
            <person name="Alioto T."/>
            <person name="Alioto T."/>
        </authorList>
    </citation>
    <scope>NUCLEOTIDE SEQUENCE</scope>
</reference>
<dbReference type="PROSITE" id="PS51450">
    <property type="entry name" value="LRR"/>
    <property type="match status" value="2"/>
</dbReference>
<dbReference type="Gene3D" id="3.40.50.10140">
    <property type="entry name" value="Toll/interleukin-1 receptor homology (TIR) domain"/>
    <property type="match status" value="1"/>
</dbReference>
<organism evidence="14">
    <name type="scientific">Mytilus galloprovincialis</name>
    <name type="common">Mediterranean mussel</name>
    <dbReference type="NCBI Taxonomy" id="29158"/>
    <lineage>
        <taxon>Eukaryota</taxon>
        <taxon>Metazoa</taxon>
        <taxon>Spiralia</taxon>
        <taxon>Lophotrochozoa</taxon>
        <taxon>Mollusca</taxon>
        <taxon>Bivalvia</taxon>
        <taxon>Autobranchia</taxon>
        <taxon>Pteriomorphia</taxon>
        <taxon>Mytilida</taxon>
        <taxon>Mytiloidea</taxon>
        <taxon>Mytilidae</taxon>
        <taxon>Mytilinae</taxon>
        <taxon>Mytilus</taxon>
    </lineage>
</organism>
<keyword evidence="7 11" id="KW-1133">Transmembrane helix</keyword>
<keyword evidence="4 11" id="KW-0812">Transmembrane</keyword>
<evidence type="ECO:0000256" key="8">
    <source>
        <dbReference type="ARBA" id="ARBA00023136"/>
    </source>
</evidence>
<dbReference type="InterPro" id="IPR035897">
    <property type="entry name" value="Toll_tir_struct_dom_sf"/>
</dbReference>
<accession>M4W9D2</accession>
<evidence type="ECO:0000256" key="4">
    <source>
        <dbReference type="ARBA" id="ARBA00022692"/>
    </source>
</evidence>
<dbReference type="InterPro" id="IPR001611">
    <property type="entry name" value="Leu-rich_rpt"/>
</dbReference>
<evidence type="ECO:0000313" key="14">
    <source>
        <dbReference type="EMBL" id="AGI05196.1"/>
    </source>
</evidence>
<dbReference type="InterPro" id="IPR003591">
    <property type="entry name" value="Leu-rich_rpt_typical-subtyp"/>
</dbReference>
<comment type="subcellular location">
    <subcellularLocation>
        <location evidence="1">Membrane</location>
        <topology evidence="1">Single-pass type I membrane protein</topology>
    </subcellularLocation>
</comment>
<keyword evidence="6" id="KW-0677">Repeat</keyword>
<keyword evidence="5 12" id="KW-0732">Signal</keyword>
<dbReference type="EMBL" id="KC413028">
    <property type="protein sequence ID" value="AGI05196.1"/>
    <property type="molecule type" value="mRNA"/>
</dbReference>
<comment type="similarity">
    <text evidence="2">Belongs to the Toll-like receptor family.</text>
</comment>
<dbReference type="InterPro" id="IPR000157">
    <property type="entry name" value="TIR_dom"/>
</dbReference>
<feature type="chain" id="PRO_5035711757" evidence="12">
    <location>
        <begin position="21"/>
        <end position="835"/>
    </location>
</feature>
<gene>
    <name evidence="15" type="ORF">MGAL_10B070112</name>
</gene>
<dbReference type="PANTHER" id="PTHR24365">
    <property type="entry name" value="TOLL-LIKE RECEPTOR"/>
    <property type="match status" value="1"/>
</dbReference>
<protein>
    <submittedName>
        <fullName evidence="14">Toll-like receptor T</fullName>
    </submittedName>
</protein>
<dbReference type="PIRSF" id="PIRSF037595">
    <property type="entry name" value="Toll-like_receptor"/>
    <property type="match status" value="1"/>
</dbReference>
<evidence type="ECO:0000256" key="12">
    <source>
        <dbReference type="SAM" id="SignalP"/>
    </source>
</evidence>
<dbReference type="PANTHER" id="PTHR24365:SF541">
    <property type="entry name" value="PROTEIN TOLL-RELATED"/>
    <property type="match status" value="1"/>
</dbReference>
<evidence type="ECO:0000256" key="3">
    <source>
        <dbReference type="ARBA" id="ARBA00022614"/>
    </source>
</evidence>
<dbReference type="SUPFAM" id="SSF52058">
    <property type="entry name" value="L domain-like"/>
    <property type="match status" value="1"/>
</dbReference>
<dbReference type="EMBL" id="UYJE01007218">
    <property type="protein sequence ID" value="VDI52781.1"/>
    <property type="molecule type" value="Genomic_DNA"/>
</dbReference>
<dbReference type="SUPFAM" id="SSF52200">
    <property type="entry name" value="Toll/Interleukin receptor TIR domain"/>
    <property type="match status" value="1"/>
</dbReference>
<keyword evidence="3" id="KW-0433">Leucine-rich repeat</keyword>
<dbReference type="Pfam" id="PF01582">
    <property type="entry name" value="TIR"/>
    <property type="match status" value="1"/>
</dbReference>
<dbReference type="SMART" id="SM00369">
    <property type="entry name" value="LRR_TYP"/>
    <property type="match status" value="5"/>
</dbReference>
<dbReference type="Gene3D" id="3.80.10.10">
    <property type="entry name" value="Ribonuclease Inhibitor"/>
    <property type="match status" value="3"/>
</dbReference>
<name>M4W9D2_MYTGA</name>
<evidence type="ECO:0000256" key="1">
    <source>
        <dbReference type="ARBA" id="ARBA00004479"/>
    </source>
</evidence>
<dbReference type="SMART" id="SM00255">
    <property type="entry name" value="TIR"/>
    <property type="match status" value="1"/>
</dbReference>
<feature type="domain" description="TIR" evidence="13">
    <location>
        <begin position="693"/>
        <end position="835"/>
    </location>
</feature>
<sequence>MCKLYQFVPIFCISLSVVCAKECSIVVLEDSNEFIKIADCSRRGLSQVPQTLPRDITVLNLRRNNFQIISNFSFKRYRFLQKVTLSENKLQKIEDQAFFGLSRLNNLNMSDNTLDLLTVYTPEMFLPIENLTVLDIQRNIQEHNNDVYRYPDVAFGVFKKIVYLALDLAPIPELGQGFQNLQNLKSLIFDRCFLKFLRGDTFENFTSNLEELRLTRCLHYFLHVDDNALSPFPKIAKINFEGSCMHLKQALSMLSSYSGKTLDIINLRGLNCPRFNSDEYPFVLTVTKDMMRYLKTVCVETLDLSDNGIVDFEENSLLSFDRPECIKHLYFKGNRFAFTKGRQIDELNTFFNKSIALKTFDYSFIPVRYWLEENAVHHNEQNYHSSNNIIYLPRSLEKLILSNLLCNDIRRHFMNRRGSNLTYLDVSYSYSNNVVIFESNASFTTETLVLDGHFHAALYQIEIVNFIHVKTLLWRSANLLYAMYPLDNMFYKRFITWFRKLKKLEHLDMSSNLLWILPDDLFLELDRLSELRLSKNLFQSVPTQIIFCSTIKTLDLRNNLLSTVDYATRVWADLMSTNHGFSLYIEGNAFECKCDNLNFIKWIQETKVDLDSRSYKCTLLNGTVITVLEAYETMHDLFSNCRNSIWLTVSSTLLGTSIIGVVLLIIYSKRWNIAVFFYRKFRKMVEKKYGKSYTYDVFVSYGGDCIPWITQCLIPKLETEWKLKICLKDRDFLPGESYFDIEAESIESSRHVIFLLTPKFKNSHECLFEIERVKHEKRMKNIENIIVISKDMTLKDVPVELANIWNYVIFIQWPAGDCDDLDVTWQKLKKWISSD</sequence>
<evidence type="ECO:0000313" key="15">
    <source>
        <dbReference type="EMBL" id="VDI52781.1"/>
    </source>
</evidence>
<dbReference type="InterPro" id="IPR032675">
    <property type="entry name" value="LRR_dom_sf"/>
</dbReference>
<dbReference type="Pfam" id="PF13855">
    <property type="entry name" value="LRR_8"/>
    <property type="match status" value="1"/>
</dbReference>
<reference evidence="14" key="1">
    <citation type="journal article" date="2013" name="Dev. Comp. Immunol.">
        <title>Toll-like receptors and MyD88 adaptors in Mytilus: Complete cds and gene expression levels.</title>
        <authorList>
            <person name="Toubiana M."/>
            <person name="Gerdol M."/>
            <person name="Rosani U."/>
            <person name="Pallavicini A."/>
            <person name="Venier P."/>
            <person name="Roch P."/>
        </authorList>
    </citation>
    <scope>NUCLEOTIDE SEQUENCE</scope>
</reference>
<dbReference type="Proteomes" id="UP000596742">
    <property type="component" value="Unassembled WGS sequence"/>
</dbReference>
<dbReference type="GO" id="GO:0004888">
    <property type="term" value="F:transmembrane signaling receptor activity"/>
    <property type="evidence" value="ECO:0007669"/>
    <property type="project" value="InterPro"/>
</dbReference>
<dbReference type="PROSITE" id="PS50104">
    <property type="entry name" value="TIR"/>
    <property type="match status" value="1"/>
</dbReference>
<keyword evidence="16" id="KW-1185">Reference proteome</keyword>
<evidence type="ECO:0000256" key="10">
    <source>
        <dbReference type="ARBA" id="ARBA00023180"/>
    </source>
</evidence>
<dbReference type="InterPro" id="IPR017241">
    <property type="entry name" value="Toll-like_receptor"/>
</dbReference>
<evidence type="ECO:0000313" key="16">
    <source>
        <dbReference type="Proteomes" id="UP000596742"/>
    </source>
</evidence>
<evidence type="ECO:0000256" key="5">
    <source>
        <dbReference type="ARBA" id="ARBA00022729"/>
    </source>
</evidence>
<evidence type="ECO:0000256" key="2">
    <source>
        <dbReference type="ARBA" id="ARBA00009634"/>
    </source>
</evidence>
<dbReference type="GO" id="GO:0005886">
    <property type="term" value="C:plasma membrane"/>
    <property type="evidence" value="ECO:0007669"/>
    <property type="project" value="TreeGrafter"/>
</dbReference>
<keyword evidence="8 11" id="KW-0472">Membrane</keyword>
<evidence type="ECO:0000256" key="7">
    <source>
        <dbReference type="ARBA" id="ARBA00022989"/>
    </source>
</evidence>